<evidence type="ECO:0000313" key="4">
    <source>
        <dbReference type="Proteomes" id="UP000779900"/>
    </source>
</evidence>
<gene>
    <name evidence="3" type="ORF">FJY68_04485</name>
</gene>
<dbReference type="Proteomes" id="UP000779900">
    <property type="component" value="Unassembled WGS sequence"/>
</dbReference>
<name>A0A938BQY2_UNCW3</name>
<dbReference type="PANTHER" id="PTHR45947">
    <property type="entry name" value="SULFOQUINOVOSYL TRANSFERASE SQD2"/>
    <property type="match status" value="1"/>
</dbReference>
<comment type="caution">
    <text evidence="3">The sequence shown here is derived from an EMBL/GenBank/DDBJ whole genome shotgun (WGS) entry which is preliminary data.</text>
</comment>
<dbReference type="Pfam" id="PF13439">
    <property type="entry name" value="Glyco_transf_4"/>
    <property type="match status" value="1"/>
</dbReference>
<dbReference type="Gene3D" id="3.40.50.2000">
    <property type="entry name" value="Glycogen Phosphorylase B"/>
    <property type="match status" value="2"/>
</dbReference>
<evidence type="ECO:0000313" key="3">
    <source>
        <dbReference type="EMBL" id="MBM3331095.1"/>
    </source>
</evidence>
<feature type="domain" description="Glycosyl transferase family 1" evidence="1">
    <location>
        <begin position="215"/>
        <end position="358"/>
    </location>
</feature>
<dbReference type="Pfam" id="PF00534">
    <property type="entry name" value="Glycos_transf_1"/>
    <property type="match status" value="1"/>
</dbReference>
<accession>A0A938BQY2</accession>
<dbReference type="AlphaFoldDB" id="A0A938BQY2"/>
<protein>
    <submittedName>
        <fullName evidence="3">Glycosyltransferase family 4 protein</fullName>
    </submittedName>
</protein>
<dbReference type="SUPFAM" id="SSF53756">
    <property type="entry name" value="UDP-Glycosyltransferase/glycogen phosphorylase"/>
    <property type="match status" value="1"/>
</dbReference>
<sequence length="451" mass="50122">MEDSALRSCGRRVAVASIFPENSGGGGGIVAHELTRHLAERCEVLLLCPGERTALATNSRGVKVLTVASAGPDQVYYPSLDRSTCNRTIAWLDEFRPEIVHSHDPIMLGAIAQYYALGHSIPFVITLHGLPNRILEFGACELPGFRARRLVQPVVHSYISRFLADCDGIVAINDSVIRALREYPLRARVFPISNGRDLARFRTGRFADMDGRARNLCFIGFLSERKNQMYLLEMLAHLPPDYRLRLVGKTLVPGYERRLRRFASEHGLNNVEFLGQLDQSAIPACLADTHAFVSASRLEVQSLTVIEALASGTPVIGLANETVDELVDDAVGRRLPRETPPAEFARCVERVCSLPQARYDRLCRQATDRVAQMDWTRVVDATAAAYETLVAEFSPLTRPGHAPALGVHGLNPLTYIYGHLNMSASALFYSCHRYWHRLGRLTNAHRSPQAR</sequence>
<organism evidence="3 4">
    <name type="scientific">candidate division WOR-3 bacterium</name>
    <dbReference type="NCBI Taxonomy" id="2052148"/>
    <lineage>
        <taxon>Bacteria</taxon>
        <taxon>Bacteria division WOR-3</taxon>
    </lineage>
</organism>
<evidence type="ECO:0000259" key="2">
    <source>
        <dbReference type="Pfam" id="PF13439"/>
    </source>
</evidence>
<feature type="domain" description="Glycosyltransferase subfamily 4-like N-terminal" evidence="2">
    <location>
        <begin position="25"/>
        <end position="200"/>
    </location>
</feature>
<evidence type="ECO:0000259" key="1">
    <source>
        <dbReference type="Pfam" id="PF00534"/>
    </source>
</evidence>
<dbReference type="PANTHER" id="PTHR45947:SF3">
    <property type="entry name" value="SULFOQUINOVOSYL TRANSFERASE SQD2"/>
    <property type="match status" value="1"/>
</dbReference>
<proteinExistence type="predicted"/>
<dbReference type="InterPro" id="IPR050194">
    <property type="entry name" value="Glycosyltransferase_grp1"/>
</dbReference>
<dbReference type="EMBL" id="VGIR01000018">
    <property type="protein sequence ID" value="MBM3331095.1"/>
    <property type="molecule type" value="Genomic_DNA"/>
</dbReference>
<dbReference type="InterPro" id="IPR028098">
    <property type="entry name" value="Glyco_trans_4-like_N"/>
</dbReference>
<dbReference type="GO" id="GO:0016757">
    <property type="term" value="F:glycosyltransferase activity"/>
    <property type="evidence" value="ECO:0007669"/>
    <property type="project" value="InterPro"/>
</dbReference>
<dbReference type="CDD" id="cd03801">
    <property type="entry name" value="GT4_PimA-like"/>
    <property type="match status" value="1"/>
</dbReference>
<reference evidence="3" key="1">
    <citation type="submission" date="2019-03" db="EMBL/GenBank/DDBJ databases">
        <title>Lake Tanganyika Metagenome-Assembled Genomes (MAGs).</title>
        <authorList>
            <person name="Tran P."/>
        </authorList>
    </citation>
    <scope>NUCLEOTIDE SEQUENCE</scope>
    <source>
        <strain evidence="3">K_DeepCast_150m_m2_040</strain>
    </source>
</reference>
<dbReference type="InterPro" id="IPR001296">
    <property type="entry name" value="Glyco_trans_1"/>
</dbReference>